<evidence type="ECO:0000313" key="2">
    <source>
        <dbReference type="Proteomes" id="UP000431533"/>
    </source>
</evidence>
<dbReference type="GO" id="GO:0008541">
    <property type="term" value="C:proteasome regulatory particle, lid subcomplex"/>
    <property type="evidence" value="ECO:0007669"/>
    <property type="project" value="TreeGrafter"/>
</dbReference>
<accession>A0A8H8TXX9</accession>
<name>A0A8H8TXX9_9HELO</name>
<dbReference type="FunFam" id="1.10.2020.20:FF:000004">
    <property type="entry name" value="WGS project CABT00000000 data, contig 2.6"/>
    <property type="match status" value="1"/>
</dbReference>
<sequence>MTSMNIAFAGIHETNVAPWVGDWRAFEGLGKVIVGIVHSGRIFYIDRAKLMKPFAGSESQDAATVVQNFLNSLKGGVPQQQTQGQVYTTLPDLLPSSTTIPTLDSASPAQIDNLLNYLPPTILLIAQESAASIDGMVEPNAATAAAAMEALSLDQKKSILKRVLRSPQFHQSLGSLTMAIRDGGLPSIAEALEIRLQNGGLVKGGSVPLGGGDAVEAFVEGAKKTVEQNK</sequence>
<dbReference type="GO" id="GO:0005737">
    <property type="term" value="C:cytoplasm"/>
    <property type="evidence" value="ECO:0007669"/>
    <property type="project" value="InterPro"/>
</dbReference>
<proteinExistence type="predicted"/>
<dbReference type="OrthoDB" id="340431at2759"/>
<keyword evidence="2" id="KW-1185">Reference proteome</keyword>
<dbReference type="PANTHER" id="PTHR12225:SF0">
    <property type="entry name" value="PROTEASOMAL UBIQUITIN RECEPTOR ADRM1"/>
    <property type="match status" value="1"/>
</dbReference>
<dbReference type="EMBL" id="QGMH01000067">
    <property type="protein sequence ID" value="TVY26544.1"/>
    <property type="molecule type" value="Genomic_DNA"/>
</dbReference>
<organism evidence="1 2">
    <name type="scientific">Lachnellula hyalina</name>
    <dbReference type="NCBI Taxonomy" id="1316788"/>
    <lineage>
        <taxon>Eukaryota</taxon>
        <taxon>Fungi</taxon>
        <taxon>Dikarya</taxon>
        <taxon>Ascomycota</taxon>
        <taxon>Pezizomycotina</taxon>
        <taxon>Leotiomycetes</taxon>
        <taxon>Helotiales</taxon>
        <taxon>Lachnaceae</taxon>
        <taxon>Lachnellula</taxon>
    </lineage>
</organism>
<protein>
    <submittedName>
        <fullName evidence="1">Uncharacterized protein</fullName>
    </submittedName>
</protein>
<evidence type="ECO:0000313" key="1">
    <source>
        <dbReference type="EMBL" id="TVY26544.1"/>
    </source>
</evidence>
<dbReference type="InterPro" id="IPR006773">
    <property type="entry name" value="Rpn13/ADRM1"/>
</dbReference>
<dbReference type="PANTHER" id="PTHR12225">
    <property type="entry name" value="ADHESION REGULATING MOLECULE 1 110 KDA CELL MEMBRANE GLYCOPROTEIN"/>
    <property type="match status" value="1"/>
</dbReference>
<dbReference type="GeneID" id="41984140"/>
<dbReference type="GO" id="GO:0061133">
    <property type="term" value="F:endopeptidase activator activity"/>
    <property type="evidence" value="ECO:0007669"/>
    <property type="project" value="TreeGrafter"/>
</dbReference>
<dbReference type="Proteomes" id="UP000431533">
    <property type="component" value="Unassembled WGS sequence"/>
</dbReference>
<dbReference type="GO" id="GO:0070628">
    <property type="term" value="F:proteasome binding"/>
    <property type="evidence" value="ECO:0007669"/>
    <property type="project" value="TreeGrafter"/>
</dbReference>
<dbReference type="GO" id="GO:0005634">
    <property type="term" value="C:nucleus"/>
    <property type="evidence" value="ECO:0007669"/>
    <property type="project" value="InterPro"/>
</dbReference>
<dbReference type="InterPro" id="IPR038108">
    <property type="entry name" value="RPN13_DEUBAD_sf"/>
</dbReference>
<reference evidence="1 2" key="1">
    <citation type="submission" date="2018-05" db="EMBL/GenBank/DDBJ databases">
        <title>Genome sequencing and assembly of the regulated plant pathogen Lachnellula willkommii and related sister species for the development of diagnostic species identification markers.</title>
        <authorList>
            <person name="Giroux E."/>
            <person name="Bilodeau G."/>
        </authorList>
    </citation>
    <scope>NUCLEOTIDE SEQUENCE [LARGE SCALE GENOMIC DNA]</scope>
    <source>
        <strain evidence="1 2">CBS 185.66</strain>
    </source>
</reference>
<comment type="caution">
    <text evidence="1">The sequence shown here is derived from an EMBL/GenBank/DDBJ whole genome shotgun (WGS) entry which is preliminary data.</text>
</comment>
<dbReference type="Gene3D" id="1.10.2020.20">
    <property type="match status" value="1"/>
</dbReference>
<gene>
    <name evidence="1" type="ORF">LHYA1_G003942</name>
</gene>
<dbReference type="AlphaFoldDB" id="A0A8H8TXX9"/>
<dbReference type="RefSeq" id="XP_031005332.1">
    <property type="nucleotide sequence ID" value="XM_031148908.1"/>
</dbReference>